<proteinExistence type="inferred from homology"/>
<evidence type="ECO:0000313" key="6">
    <source>
        <dbReference type="Proteomes" id="UP000241284"/>
    </source>
</evidence>
<evidence type="ECO:0000256" key="2">
    <source>
        <dbReference type="ARBA" id="ARBA00022845"/>
    </source>
</evidence>
<dbReference type="PROSITE" id="PS50296">
    <property type="entry name" value="SUI1"/>
    <property type="match status" value="1"/>
</dbReference>
<dbReference type="SUPFAM" id="SSF55159">
    <property type="entry name" value="eIF1-like"/>
    <property type="match status" value="1"/>
</dbReference>
<dbReference type="CDD" id="cd11567">
    <property type="entry name" value="YciH_like"/>
    <property type="match status" value="1"/>
</dbReference>
<protein>
    <recommendedName>
        <fullName evidence="4">SUI1 domain-containing protein</fullName>
    </recommendedName>
</protein>
<feature type="domain" description="SUI1" evidence="4">
    <location>
        <begin position="28"/>
        <end position="93"/>
    </location>
</feature>
<dbReference type="GO" id="GO:0002188">
    <property type="term" value="P:translation reinitiation"/>
    <property type="evidence" value="ECO:0007669"/>
    <property type="project" value="TreeGrafter"/>
</dbReference>
<evidence type="ECO:0000259" key="4">
    <source>
        <dbReference type="PROSITE" id="PS50296"/>
    </source>
</evidence>
<dbReference type="InterPro" id="IPR005872">
    <property type="entry name" value="SUI1_arc_bac"/>
</dbReference>
<name>A0A2R6BDS9_9ARCH</name>
<dbReference type="InterPro" id="IPR036877">
    <property type="entry name" value="SUI1_dom_sf"/>
</dbReference>
<comment type="caution">
    <text evidence="5">The sequence shown here is derived from an EMBL/GenBank/DDBJ whole genome shotgun (WGS) entry which is preliminary data.</text>
</comment>
<dbReference type="PANTHER" id="PTHR12789:SF0">
    <property type="entry name" value="DENSITY-REGULATED PROTEIN"/>
    <property type="match status" value="1"/>
</dbReference>
<dbReference type="Gene3D" id="3.30.780.10">
    <property type="entry name" value="SUI1-like domain"/>
    <property type="match status" value="1"/>
</dbReference>
<evidence type="ECO:0000313" key="5">
    <source>
        <dbReference type="EMBL" id="PSN96745.1"/>
    </source>
</evidence>
<evidence type="ECO:0000256" key="3">
    <source>
        <dbReference type="ARBA" id="ARBA00022917"/>
    </source>
</evidence>
<dbReference type="NCBIfam" id="NF002096">
    <property type="entry name" value="PRK00939.1"/>
    <property type="match status" value="1"/>
</dbReference>
<dbReference type="Proteomes" id="UP000241284">
    <property type="component" value="Unassembled WGS sequence"/>
</dbReference>
<dbReference type="PANTHER" id="PTHR12789">
    <property type="entry name" value="DENSITY-REGULATED PROTEIN HOMOLOG"/>
    <property type="match status" value="1"/>
</dbReference>
<sequence length="102" mass="11428">MVDKKEKVLFGTEDLGVWDSIVKEQQTITVRTERRRFGKDVTIIEGFTDDIDIKSIASKLKASLACGGTAKNNYIELQGNHKDKVVPLLVGLGFNKEQIYVD</sequence>
<comment type="similarity">
    <text evidence="1">Belongs to the SUI1 family.</text>
</comment>
<dbReference type="GO" id="GO:0001731">
    <property type="term" value="P:formation of translation preinitiation complex"/>
    <property type="evidence" value="ECO:0007669"/>
    <property type="project" value="TreeGrafter"/>
</dbReference>
<reference evidence="5 6" key="1">
    <citation type="submission" date="2017-04" db="EMBL/GenBank/DDBJ databases">
        <title>Novel microbial lineages endemic to geothermal iron-oxide mats fill important gaps in the evolutionary history of Archaea.</title>
        <authorList>
            <person name="Jay Z.J."/>
            <person name="Beam J.P."/>
            <person name="Dlakic M."/>
            <person name="Rusch D.B."/>
            <person name="Kozubal M.A."/>
            <person name="Inskeep W.P."/>
        </authorList>
    </citation>
    <scope>NUCLEOTIDE SEQUENCE [LARGE SCALE GENOMIC DNA]</scope>
    <source>
        <strain evidence="5">ECH_B_2</strain>
    </source>
</reference>
<evidence type="ECO:0000256" key="1">
    <source>
        <dbReference type="ARBA" id="ARBA00005422"/>
    </source>
</evidence>
<keyword evidence="3" id="KW-0648">Protein biosynthesis</keyword>
<dbReference type="EMBL" id="NEXH01000001">
    <property type="protein sequence ID" value="PSN96745.1"/>
    <property type="molecule type" value="Genomic_DNA"/>
</dbReference>
<organism evidence="5 6">
    <name type="scientific">Candidatus Marsarchaeota G2 archaeon ECH_B_2</name>
    <dbReference type="NCBI Taxonomy" id="1978160"/>
    <lineage>
        <taxon>Archaea</taxon>
        <taxon>Candidatus Marsarchaeota</taxon>
        <taxon>Candidatus Marsarchaeota group 2</taxon>
    </lineage>
</organism>
<dbReference type="GO" id="GO:0003743">
    <property type="term" value="F:translation initiation factor activity"/>
    <property type="evidence" value="ECO:0007669"/>
    <property type="project" value="InterPro"/>
</dbReference>
<dbReference type="GO" id="GO:0003729">
    <property type="term" value="F:mRNA binding"/>
    <property type="evidence" value="ECO:0007669"/>
    <property type="project" value="TreeGrafter"/>
</dbReference>
<dbReference type="GO" id="GO:0006417">
    <property type="term" value="P:regulation of translation"/>
    <property type="evidence" value="ECO:0007669"/>
    <property type="project" value="UniProtKB-KW"/>
</dbReference>
<dbReference type="AlphaFoldDB" id="A0A2R6BDS9"/>
<dbReference type="InterPro" id="IPR001950">
    <property type="entry name" value="SUI1"/>
</dbReference>
<gene>
    <name evidence="5" type="ORF">B9Q06_00975</name>
</gene>
<keyword evidence="2" id="KW-0810">Translation regulation</keyword>
<accession>A0A2R6BDS9</accession>
<dbReference type="Pfam" id="PF01253">
    <property type="entry name" value="SUI1"/>
    <property type="match status" value="1"/>
</dbReference>
<dbReference type="InterPro" id="IPR050318">
    <property type="entry name" value="DENR/SUI1_TIF"/>
</dbReference>